<dbReference type="Pfam" id="PF01501">
    <property type="entry name" value="Glyco_transf_8"/>
    <property type="match status" value="1"/>
</dbReference>
<dbReference type="InterPro" id="IPR002495">
    <property type="entry name" value="Glyco_trans_8"/>
</dbReference>
<evidence type="ECO:0000313" key="1">
    <source>
        <dbReference type="EMBL" id="CAB4167654.1"/>
    </source>
</evidence>
<keyword evidence="1" id="KW-0808">Transferase</keyword>
<accession>A0A6J5PJ73</accession>
<reference evidence="1" key="1">
    <citation type="submission" date="2020-04" db="EMBL/GenBank/DDBJ databases">
        <authorList>
            <person name="Chiriac C."/>
            <person name="Salcher M."/>
            <person name="Ghai R."/>
            <person name="Kavagutti S V."/>
        </authorList>
    </citation>
    <scope>NUCLEOTIDE SEQUENCE</scope>
</reference>
<dbReference type="InterPro" id="IPR029044">
    <property type="entry name" value="Nucleotide-diphossugar_trans"/>
</dbReference>
<gene>
    <name evidence="1" type="ORF">UFOVP861_40</name>
</gene>
<organism evidence="1">
    <name type="scientific">uncultured Caudovirales phage</name>
    <dbReference type="NCBI Taxonomy" id="2100421"/>
    <lineage>
        <taxon>Viruses</taxon>
        <taxon>Duplodnaviria</taxon>
        <taxon>Heunggongvirae</taxon>
        <taxon>Uroviricota</taxon>
        <taxon>Caudoviricetes</taxon>
        <taxon>Peduoviridae</taxon>
        <taxon>Maltschvirus</taxon>
        <taxon>Maltschvirus maltsch</taxon>
    </lineage>
</organism>
<dbReference type="Gene3D" id="3.90.550.10">
    <property type="entry name" value="Spore Coat Polysaccharide Biosynthesis Protein SpsA, Chain A"/>
    <property type="match status" value="1"/>
</dbReference>
<dbReference type="EMBL" id="LR796810">
    <property type="protein sequence ID" value="CAB4167654.1"/>
    <property type="molecule type" value="Genomic_DNA"/>
</dbReference>
<protein>
    <submittedName>
        <fullName evidence="1">Glycosyl transferase, family 8</fullName>
    </submittedName>
</protein>
<dbReference type="GO" id="GO:0016757">
    <property type="term" value="F:glycosyltransferase activity"/>
    <property type="evidence" value="ECO:0007669"/>
    <property type="project" value="InterPro"/>
</dbReference>
<name>A0A6J5PJ73_9CAUD</name>
<sequence>MIAVTIATPDYANLANEQAFHFRKNSGLKTTVMLIGDGQDGYAAKLDLPNVFRSTRVVFFDADYRLLRPVSFDEFDDSEAIYGVHDGAAYDIHAFPNPDCKNLGIPKPKYINTGFFIINFNNWRHRKAFSIASQLLEDRKNGTLKIDDVTEQSMLNAGIIRSGSKLIHMHPRWNFYPYSFHHGSIPEVPSNVIGVHAAGISGVQNKADHLNAYSLVFGGESYPKIKEATRAYSKWRGK</sequence>
<dbReference type="SUPFAM" id="SSF53448">
    <property type="entry name" value="Nucleotide-diphospho-sugar transferases"/>
    <property type="match status" value="1"/>
</dbReference>
<proteinExistence type="predicted"/>